<accession>A0A7C2YVE2</accession>
<name>A0A7C2YVE2_9AQUI</name>
<sequence>MKVYKPWSLSLFFIFTAGCQFLPWNNPCSSDYTLKEVKEGLAIQIYVENNPEKALSHFFISMLSALSGQKNTEKAFESEIEPIVKKLELKDVSKPTKKSEKEYMCSAVFEYEGQKRVVEYTVKEIHSGKEKLYKVEIIDTNKVE</sequence>
<dbReference type="PROSITE" id="PS51257">
    <property type="entry name" value="PROKAR_LIPOPROTEIN"/>
    <property type="match status" value="1"/>
</dbReference>
<comment type="caution">
    <text evidence="1">The sequence shown here is derived from an EMBL/GenBank/DDBJ whole genome shotgun (WGS) entry which is preliminary data.</text>
</comment>
<protein>
    <recommendedName>
        <fullName evidence="2">Lipoprotein</fullName>
    </recommendedName>
</protein>
<organism evidence="1">
    <name type="scientific">Hydrogenobacter sp</name>
    <dbReference type="NCBI Taxonomy" id="2152829"/>
    <lineage>
        <taxon>Bacteria</taxon>
        <taxon>Pseudomonadati</taxon>
        <taxon>Aquificota</taxon>
        <taxon>Aquificia</taxon>
        <taxon>Aquificales</taxon>
        <taxon>Aquificaceae</taxon>
        <taxon>Hydrogenobacter</taxon>
    </lineage>
</organism>
<proteinExistence type="predicted"/>
<reference evidence="1" key="1">
    <citation type="journal article" date="2020" name="mSystems">
        <title>Genome- and Community-Level Interaction Insights into Carbon Utilization and Element Cycling Functions of Hydrothermarchaeota in Hydrothermal Sediment.</title>
        <authorList>
            <person name="Zhou Z."/>
            <person name="Liu Y."/>
            <person name="Xu W."/>
            <person name="Pan J."/>
            <person name="Luo Z.H."/>
            <person name="Li M."/>
        </authorList>
    </citation>
    <scope>NUCLEOTIDE SEQUENCE [LARGE SCALE GENOMIC DNA]</scope>
    <source>
        <strain evidence="1">SpSt-132</strain>
    </source>
</reference>
<dbReference type="EMBL" id="DSFP01000022">
    <property type="protein sequence ID" value="HEW45371.1"/>
    <property type="molecule type" value="Genomic_DNA"/>
</dbReference>
<gene>
    <name evidence="1" type="ORF">ENO47_01680</name>
</gene>
<evidence type="ECO:0008006" key="2">
    <source>
        <dbReference type="Google" id="ProtNLM"/>
    </source>
</evidence>
<evidence type="ECO:0000313" key="1">
    <source>
        <dbReference type="EMBL" id="HEW45371.1"/>
    </source>
</evidence>
<dbReference type="AlphaFoldDB" id="A0A7C2YVE2"/>